<organism evidence="1">
    <name type="scientific">Sesamum angustifolium</name>
    <dbReference type="NCBI Taxonomy" id="2727405"/>
    <lineage>
        <taxon>Eukaryota</taxon>
        <taxon>Viridiplantae</taxon>
        <taxon>Streptophyta</taxon>
        <taxon>Embryophyta</taxon>
        <taxon>Tracheophyta</taxon>
        <taxon>Spermatophyta</taxon>
        <taxon>Magnoliopsida</taxon>
        <taxon>eudicotyledons</taxon>
        <taxon>Gunneridae</taxon>
        <taxon>Pentapetalae</taxon>
        <taxon>asterids</taxon>
        <taxon>lamiids</taxon>
        <taxon>Lamiales</taxon>
        <taxon>Pedaliaceae</taxon>
        <taxon>Sesamum</taxon>
    </lineage>
</organism>
<accession>A0AAW2P2D1</accession>
<dbReference type="AlphaFoldDB" id="A0AAW2P2D1"/>
<name>A0AAW2P2D1_9LAMI</name>
<comment type="caution">
    <text evidence="1">The sequence shown here is derived from an EMBL/GenBank/DDBJ whole genome shotgun (WGS) entry which is preliminary data.</text>
</comment>
<reference evidence="1" key="2">
    <citation type="journal article" date="2024" name="Plant">
        <title>Genomic evolution and insights into agronomic trait innovations of Sesamum species.</title>
        <authorList>
            <person name="Miao H."/>
            <person name="Wang L."/>
            <person name="Qu L."/>
            <person name="Liu H."/>
            <person name="Sun Y."/>
            <person name="Le M."/>
            <person name="Wang Q."/>
            <person name="Wei S."/>
            <person name="Zheng Y."/>
            <person name="Lin W."/>
            <person name="Duan Y."/>
            <person name="Cao H."/>
            <person name="Xiong S."/>
            <person name="Wang X."/>
            <person name="Wei L."/>
            <person name="Li C."/>
            <person name="Ma Q."/>
            <person name="Ju M."/>
            <person name="Zhao R."/>
            <person name="Li G."/>
            <person name="Mu C."/>
            <person name="Tian Q."/>
            <person name="Mei H."/>
            <person name="Zhang T."/>
            <person name="Gao T."/>
            <person name="Zhang H."/>
        </authorList>
    </citation>
    <scope>NUCLEOTIDE SEQUENCE</scope>
    <source>
        <strain evidence="1">G01</strain>
    </source>
</reference>
<sequence length="401" mass="44201">MRDFVQKRTMLHLPLHPQDVPPPVEHVSDEIQSVDLSGEYQLEVLKTVPSEVVEHVHPVELSNAFKNEPDKGRKIALADDSVGQKDGPDGAVGEGLQNSGELLVHSEQTVVVADCDHLLPQQVQEDKMDQSLASAEMQDLDAPAGENGSTLQIEVEASELVDTVTPVEASELVDTVTPLPSNLEAPATDDILTTIPSNHEAPVTENTEHLHSVGENLEIHGNHLDIRPVTSVARGQSVEVSPTPQNDVAIPQAVATTAEQLNQGVLPLGMDSVRFHVPSYHHAHPAHQPTSWNATPCLLTDPLQSELERIRKETELLDKNHEDKTSQLKSDCEKEIQEMIAQIRKKYEVKLQESEAAFRLKRNELYKNQTKVLMNKILAEAFRSKCLDVRPPGLPGMQQGI</sequence>
<dbReference type="InterPro" id="IPR039322">
    <property type="entry name" value="MOM1"/>
</dbReference>
<dbReference type="PANTHER" id="PTHR35116:SF2">
    <property type="entry name" value="ATP-DEPENDENT HELICASE FAMILY PROTEIN-RELATED"/>
    <property type="match status" value="1"/>
</dbReference>
<reference evidence="1" key="1">
    <citation type="submission" date="2020-06" db="EMBL/GenBank/DDBJ databases">
        <authorList>
            <person name="Li T."/>
            <person name="Hu X."/>
            <person name="Zhang T."/>
            <person name="Song X."/>
            <person name="Zhang H."/>
            <person name="Dai N."/>
            <person name="Sheng W."/>
            <person name="Hou X."/>
            <person name="Wei L."/>
        </authorList>
    </citation>
    <scope>NUCLEOTIDE SEQUENCE</scope>
    <source>
        <strain evidence="1">G01</strain>
        <tissue evidence="1">Leaf</tissue>
    </source>
</reference>
<gene>
    <name evidence="1" type="ORF">Sangu_1127700</name>
</gene>
<dbReference type="GO" id="GO:0031507">
    <property type="term" value="P:heterochromatin formation"/>
    <property type="evidence" value="ECO:0007669"/>
    <property type="project" value="InterPro"/>
</dbReference>
<dbReference type="PANTHER" id="PTHR35116">
    <property type="entry name" value="HELICASE PROTEIN MOM1"/>
    <property type="match status" value="1"/>
</dbReference>
<proteinExistence type="predicted"/>
<dbReference type="Gene3D" id="6.10.250.1310">
    <property type="match status" value="1"/>
</dbReference>
<evidence type="ECO:0000313" key="1">
    <source>
        <dbReference type="EMBL" id="KAL0348999.1"/>
    </source>
</evidence>
<protein>
    <submittedName>
        <fullName evidence="1">Uncharacterized protein</fullName>
    </submittedName>
</protein>
<dbReference type="EMBL" id="JACGWK010000006">
    <property type="protein sequence ID" value="KAL0348999.1"/>
    <property type="molecule type" value="Genomic_DNA"/>
</dbReference>